<proteinExistence type="predicted"/>
<comment type="caution">
    <text evidence="2">The sequence shown here is derived from an EMBL/GenBank/DDBJ whole genome shotgun (WGS) entry which is preliminary data.</text>
</comment>
<dbReference type="SUPFAM" id="SSF55729">
    <property type="entry name" value="Acyl-CoA N-acyltransferases (Nat)"/>
    <property type="match status" value="1"/>
</dbReference>
<organism evidence="2 3">
    <name type="scientific">Sulfobacillus thermosulfidooxidans</name>
    <dbReference type="NCBI Taxonomy" id="28034"/>
    <lineage>
        <taxon>Bacteria</taxon>
        <taxon>Bacillati</taxon>
        <taxon>Bacillota</taxon>
        <taxon>Clostridia</taxon>
        <taxon>Eubacteriales</taxon>
        <taxon>Clostridiales Family XVII. Incertae Sedis</taxon>
        <taxon>Sulfobacillus</taxon>
    </lineage>
</organism>
<reference evidence="2 3" key="1">
    <citation type="journal article" date="2014" name="BMC Genomics">
        <title>Comparison of environmental and isolate Sulfobacillus genomes reveals diverse carbon, sulfur, nitrogen, and hydrogen metabolisms.</title>
        <authorList>
            <person name="Justice N.B."/>
            <person name="Norman A."/>
            <person name="Brown C.T."/>
            <person name="Singh A."/>
            <person name="Thomas B.C."/>
            <person name="Banfield J.F."/>
        </authorList>
    </citation>
    <scope>NUCLEOTIDE SEQUENCE [LARGE SCALE GENOMIC DNA]</scope>
    <source>
        <strain evidence="2">AMDSBA5</strain>
    </source>
</reference>
<dbReference type="InterPro" id="IPR038740">
    <property type="entry name" value="BioF2-like_GNAT_dom"/>
</dbReference>
<dbReference type="EMBL" id="PXYX01000053">
    <property type="protein sequence ID" value="PSR24457.1"/>
    <property type="molecule type" value="Genomic_DNA"/>
</dbReference>
<sequence length="390" mass="44511">MFLVKLDLTRRGFGMALRQTYTVEHVDLQEPIWWDSFNDENGTVFSSSAWLAALERTSPQRAQPFHFRVVNSDGQTVALCPLFLIEQCPRFDAFIQQFRPSKEWNPYPILVSQGLYSFAGGPISVTNSRNLWIVLIEHVENIAKEVGARVWGMTNVPLPIIGPHRDFLVERGYDVGYLSSDMQLDIAAFETFSDYRNTLSRHMRRNINYFDNKRLRQDIRLHWTEDPGSTVTTLNLLLRQTTGKHQHGSDLYPMEFLMDIIDRMGPSLACLVVSREDTVLGILLAFFSTRTVIPWAIGLDYSLLKTYNTYHVALLETIRESIVRGAQTVQFGRGSYIVKQRYGARPVPLFMALGGIEADRLMRQEWFANLSSSKVQGIVAQLGSIPDLPQ</sequence>
<name>A0A2T2WQE4_SULTH</name>
<evidence type="ECO:0000313" key="2">
    <source>
        <dbReference type="EMBL" id="PSR24457.1"/>
    </source>
</evidence>
<protein>
    <recommendedName>
        <fullName evidence="1">BioF2-like acetyltransferase domain-containing protein</fullName>
    </recommendedName>
</protein>
<dbReference type="AlphaFoldDB" id="A0A2T2WQE4"/>
<feature type="domain" description="BioF2-like acetyltransferase" evidence="1">
    <location>
        <begin position="202"/>
        <end position="336"/>
    </location>
</feature>
<dbReference type="Gene3D" id="3.40.630.30">
    <property type="match status" value="1"/>
</dbReference>
<accession>A0A2T2WQE4</accession>
<gene>
    <name evidence="2" type="ORF">C7B47_14785</name>
</gene>
<evidence type="ECO:0000313" key="3">
    <source>
        <dbReference type="Proteomes" id="UP000242705"/>
    </source>
</evidence>
<dbReference type="Pfam" id="PF13480">
    <property type="entry name" value="Acetyltransf_6"/>
    <property type="match status" value="1"/>
</dbReference>
<dbReference type="Proteomes" id="UP000242705">
    <property type="component" value="Unassembled WGS sequence"/>
</dbReference>
<dbReference type="InterPro" id="IPR016181">
    <property type="entry name" value="Acyl_CoA_acyltransferase"/>
</dbReference>
<evidence type="ECO:0000259" key="1">
    <source>
        <dbReference type="Pfam" id="PF13480"/>
    </source>
</evidence>